<feature type="domain" description="N-acetyltransferase" evidence="3">
    <location>
        <begin position="1"/>
        <end position="155"/>
    </location>
</feature>
<dbReference type="InterPro" id="IPR050832">
    <property type="entry name" value="Bact_Acetyltransf"/>
</dbReference>
<dbReference type="AlphaFoldDB" id="A0A1N6IZS3"/>
<reference evidence="4 5" key="1">
    <citation type="submission" date="2016-12" db="EMBL/GenBank/DDBJ databases">
        <authorList>
            <person name="Song W.-J."/>
            <person name="Kurnit D.M."/>
        </authorList>
    </citation>
    <scope>NUCLEOTIDE SEQUENCE [LARGE SCALE GENOMIC DNA]</scope>
    <source>
        <strain evidence="4 5">ATCC 49181</strain>
    </source>
</reference>
<accession>A0A1N6IZS3</accession>
<keyword evidence="2" id="KW-0012">Acyltransferase</keyword>
<dbReference type="CDD" id="cd04301">
    <property type="entry name" value="NAT_SF"/>
    <property type="match status" value="1"/>
</dbReference>
<keyword evidence="1" id="KW-0808">Transferase</keyword>
<evidence type="ECO:0000313" key="4">
    <source>
        <dbReference type="EMBL" id="SIO37487.1"/>
    </source>
</evidence>
<dbReference type="GO" id="GO:0016747">
    <property type="term" value="F:acyltransferase activity, transferring groups other than amino-acyl groups"/>
    <property type="evidence" value="ECO:0007669"/>
    <property type="project" value="InterPro"/>
</dbReference>
<evidence type="ECO:0000313" key="5">
    <source>
        <dbReference type="Proteomes" id="UP000185062"/>
    </source>
</evidence>
<dbReference type="GO" id="GO:0005840">
    <property type="term" value="C:ribosome"/>
    <property type="evidence" value="ECO:0007669"/>
    <property type="project" value="UniProtKB-KW"/>
</dbReference>
<protein>
    <submittedName>
        <fullName evidence="4">Ribosomal protein S18 acetylase RimI</fullName>
    </submittedName>
</protein>
<dbReference type="InterPro" id="IPR000182">
    <property type="entry name" value="GNAT_dom"/>
</dbReference>
<dbReference type="PANTHER" id="PTHR43877">
    <property type="entry name" value="AMINOALKYLPHOSPHONATE N-ACETYLTRANSFERASE-RELATED-RELATED"/>
    <property type="match status" value="1"/>
</dbReference>
<evidence type="ECO:0000256" key="2">
    <source>
        <dbReference type="ARBA" id="ARBA00023315"/>
    </source>
</evidence>
<dbReference type="Pfam" id="PF00583">
    <property type="entry name" value="Acetyltransf_1"/>
    <property type="match status" value="1"/>
</dbReference>
<evidence type="ECO:0000256" key="1">
    <source>
        <dbReference type="ARBA" id="ARBA00022679"/>
    </source>
</evidence>
<keyword evidence="4" id="KW-0689">Ribosomal protein</keyword>
<keyword evidence="4" id="KW-0687">Ribonucleoprotein</keyword>
<dbReference type="EMBL" id="FSRO01000001">
    <property type="protein sequence ID" value="SIO37487.1"/>
    <property type="molecule type" value="Genomic_DNA"/>
</dbReference>
<gene>
    <name evidence="4" type="ORF">SAMN02743940_2202</name>
</gene>
<dbReference type="eggNOG" id="COG0456">
    <property type="taxonomic scope" value="Bacteria"/>
</dbReference>
<keyword evidence="5" id="KW-1185">Reference proteome</keyword>
<proteinExistence type="predicted"/>
<evidence type="ECO:0000259" key="3">
    <source>
        <dbReference type="PROSITE" id="PS51186"/>
    </source>
</evidence>
<dbReference type="PROSITE" id="PS51186">
    <property type="entry name" value="GNAT"/>
    <property type="match status" value="1"/>
</dbReference>
<dbReference type="Proteomes" id="UP000185062">
    <property type="component" value="Unassembled WGS sequence"/>
</dbReference>
<dbReference type="RefSeq" id="WP_028460966.1">
    <property type="nucleotide sequence ID" value="NZ_FSRO01000001.1"/>
</dbReference>
<sequence length="163" mass="18649">MARPDQAGDICDLINLSYRGEMGWTRETHIVQGNRTHLDEIVTAMDNPDAYLFVVKQNRCVIACICVEKEKDRAYIGLFSVHPDLQGKGIGKSVLQQAEDYALTKLGRNRCIMFVVSQRPELIAFYERRGYIRTGRVETYPLHLSIGIPRVKGLTIEYLEKQM</sequence>
<dbReference type="STRING" id="44575.SAMN05216419_100651"/>
<name>A0A1N6IZS3_9PROT</name>
<dbReference type="Gene3D" id="3.40.630.30">
    <property type="match status" value="1"/>
</dbReference>
<organism evidence="4 5">
    <name type="scientific">Nitrosomonas cryotolerans ATCC 49181</name>
    <dbReference type="NCBI Taxonomy" id="1131553"/>
    <lineage>
        <taxon>Bacteria</taxon>
        <taxon>Pseudomonadati</taxon>
        <taxon>Pseudomonadota</taxon>
        <taxon>Betaproteobacteria</taxon>
        <taxon>Nitrosomonadales</taxon>
        <taxon>Nitrosomonadaceae</taxon>
        <taxon>Nitrosomonas</taxon>
    </lineage>
</organism>
<dbReference type="SUPFAM" id="SSF55729">
    <property type="entry name" value="Acyl-CoA N-acyltransferases (Nat)"/>
    <property type="match status" value="1"/>
</dbReference>
<dbReference type="InterPro" id="IPR016181">
    <property type="entry name" value="Acyl_CoA_acyltransferase"/>
</dbReference>